<reference evidence="2 3" key="1">
    <citation type="submission" date="2024-02" db="EMBL/GenBank/DDBJ databases">
        <authorList>
            <person name="Chen Y."/>
            <person name="Shah S."/>
            <person name="Dougan E. K."/>
            <person name="Thang M."/>
            <person name="Chan C."/>
        </authorList>
    </citation>
    <scope>NUCLEOTIDE SEQUENCE [LARGE SCALE GENOMIC DNA]</scope>
</reference>
<proteinExistence type="predicted"/>
<dbReference type="EMBL" id="CAXAMM010008213">
    <property type="protein sequence ID" value="CAK9016740.1"/>
    <property type="molecule type" value="Genomic_DNA"/>
</dbReference>
<feature type="region of interest" description="Disordered" evidence="1">
    <location>
        <begin position="1"/>
        <end position="65"/>
    </location>
</feature>
<name>A0ABP0JQM6_9DINO</name>
<feature type="region of interest" description="Disordered" evidence="1">
    <location>
        <begin position="582"/>
        <end position="604"/>
    </location>
</feature>
<gene>
    <name evidence="2" type="ORF">SCF082_LOCUS13320</name>
</gene>
<dbReference type="InterPro" id="IPR038765">
    <property type="entry name" value="Papain-like_cys_pep_sf"/>
</dbReference>
<dbReference type="Proteomes" id="UP001642464">
    <property type="component" value="Unassembled WGS sequence"/>
</dbReference>
<dbReference type="SUPFAM" id="SSF54001">
    <property type="entry name" value="Cysteine proteinases"/>
    <property type="match status" value="1"/>
</dbReference>
<protein>
    <submittedName>
        <fullName evidence="2">Retrovirus-related Pol polyprotein from type-2 retrotransposable element R2DM</fullName>
    </submittedName>
</protein>
<evidence type="ECO:0000313" key="2">
    <source>
        <dbReference type="EMBL" id="CAK9016740.1"/>
    </source>
</evidence>
<accession>A0ABP0JQM6</accession>
<evidence type="ECO:0000256" key="1">
    <source>
        <dbReference type="SAM" id="MobiDB-lite"/>
    </source>
</evidence>
<organism evidence="2 3">
    <name type="scientific">Durusdinium trenchii</name>
    <dbReference type="NCBI Taxonomy" id="1381693"/>
    <lineage>
        <taxon>Eukaryota</taxon>
        <taxon>Sar</taxon>
        <taxon>Alveolata</taxon>
        <taxon>Dinophyceae</taxon>
        <taxon>Suessiales</taxon>
        <taxon>Symbiodiniaceae</taxon>
        <taxon>Durusdinium</taxon>
    </lineage>
</organism>
<feature type="compositionally biased region" description="Basic and acidic residues" evidence="1">
    <location>
        <begin position="1"/>
        <end position="14"/>
    </location>
</feature>
<comment type="caution">
    <text evidence="2">The sequence shown here is derived from an EMBL/GenBank/DDBJ whole genome shotgun (WGS) entry which is preliminary data.</text>
</comment>
<feature type="compositionally biased region" description="Polar residues" evidence="1">
    <location>
        <begin position="51"/>
        <end position="65"/>
    </location>
</feature>
<evidence type="ECO:0000313" key="3">
    <source>
        <dbReference type="Proteomes" id="UP001642464"/>
    </source>
</evidence>
<keyword evidence="3" id="KW-1185">Reference proteome</keyword>
<sequence length="654" mass="72769">MAEHKQEVSDEDKMSQLQETFLGMLAGAPTPSRQSASAKKIKVNHPDPSTRRSSMTAAPDDSTSSGQVTQLCRMLAVLTLRHEDALNALACQDQCILFLTQGTQGVTHLLIQAAQDWREQTTPVNPLRVVLMQTLLEELMRRFKGFCTKLSDPDFRRQSILTKIILEDNTIPYLQWCHQQKCLIPMQTQGISTTEMEQKLQRLHVALQEPANLIRFFALKSQGNTTGVTPWKIQLAAHAERSADVRDEIPHRIGSVDAGGRSTESPLAAEIQGGTGDAGLCLSPPARQPPALRDLLRGALLGAQLQNDSCWCWANAGLLCTIWAILCRPDFSLEDFGVQIRPVRAFLHRLQTMPGTCVALAFPDLLRQAASSCMPRDVGEFVSELVTWLESEAVSMTWERRFLAGSKVERSEAGSWQYPISLDCIYELDIPAPSLSQLLQPWIYAESMHSAFLSIGTLKCVHIDRALMLTPLLGHNNLLELEDTLNLPFFEDGRTHDICWLPYMPVSGVVHLGSRNSGHFITFVKAWNPKCWYELDDGKPAKTHRQLPDWAKRRLVLIWLCPAPYLVDSSAPSLDDMCPLTPSRSETLHEEDQSRSWSTQAEDTDSIRALDATWPENGQATDQQQRNLLLSRIAAALEPSTPAAAGTSSGATHR</sequence>